<dbReference type="InterPro" id="IPR003594">
    <property type="entry name" value="HATPase_dom"/>
</dbReference>
<evidence type="ECO:0000256" key="5">
    <source>
        <dbReference type="ARBA" id="ARBA00022777"/>
    </source>
</evidence>
<feature type="domain" description="PAC" evidence="10">
    <location>
        <begin position="460"/>
        <end position="518"/>
    </location>
</feature>
<proteinExistence type="predicted"/>
<dbReference type="CDD" id="cd00130">
    <property type="entry name" value="PAS"/>
    <property type="match status" value="4"/>
</dbReference>
<feature type="domain" description="PAS" evidence="9">
    <location>
        <begin position="523"/>
        <end position="566"/>
    </location>
</feature>
<dbReference type="PATRIC" id="fig|1227499.3.peg.3770"/>
<evidence type="ECO:0000259" key="10">
    <source>
        <dbReference type="PROSITE" id="PS50113"/>
    </source>
</evidence>
<dbReference type="STRING" id="1227499.C493_18296"/>
<dbReference type="PROSITE" id="PS50109">
    <property type="entry name" value="HIS_KIN"/>
    <property type="match status" value="1"/>
</dbReference>
<dbReference type="SMART" id="SM00387">
    <property type="entry name" value="HATPase_c"/>
    <property type="match status" value="1"/>
</dbReference>
<dbReference type="GO" id="GO:0000155">
    <property type="term" value="F:phosphorelay sensor kinase activity"/>
    <property type="evidence" value="ECO:0007669"/>
    <property type="project" value="InterPro"/>
</dbReference>
<feature type="compositionally biased region" description="Basic and acidic residues" evidence="7">
    <location>
        <begin position="119"/>
        <end position="149"/>
    </location>
</feature>
<dbReference type="eggNOG" id="arCOG02360">
    <property type="taxonomic scope" value="Archaea"/>
</dbReference>
<dbReference type="InterPro" id="IPR000014">
    <property type="entry name" value="PAS"/>
</dbReference>
<dbReference type="Pfam" id="PF00512">
    <property type="entry name" value="HisKA"/>
    <property type="match status" value="1"/>
</dbReference>
<name>L9WRM5_9EURY</name>
<dbReference type="AlphaFoldDB" id="L9WRM5"/>
<dbReference type="NCBIfam" id="TIGR00229">
    <property type="entry name" value="sensory_box"/>
    <property type="match status" value="4"/>
</dbReference>
<dbReference type="InterPro" id="IPR035965">
    <property type="entry name" value="PAS-like_dom_sf"/>
</dbReference>
<reference evidence="11 12" key="1">
    <citation type="journal article" date="2014" name="PLoS Genet.">
        <title>Phylogenetically driven sequencing of extremely halophilic archaea reveals strategies for static and dynamic osmo-response.</title>
        <authorList>
            <person name="Becker E.A."/>
            <person name="Seitzer P.M."/>
            <person name="Tritt A."/>
            <person name="Larsen D."/>
            <person name="Krusor M."/>
            <person name="Yao A.I."/>
            <person name="Wu D."/>
            <person name="Madern D."/>
            <person name="Eisen J.A."/>
            <person name="Darling A.E."/>
            <person name="Facciotti M.T."/>
        </authorList>
    </citation>
    <scope>NUCLEOTIDE SEQUENCE [LARGE SCALE GENOMIC DNA]</scope>
    <source>
        <strain evidence="11 12">JCM 12255</strain>
    </source>
</reference>
<evidence type="ECO:0000313" key="12">
    <source>
        <dbReference type="Proteomes" id="UP000011602"/>
    </source>
</evidence>
<feature type="domain" description="Histidine kinase" evidence="8">
    <location>
        <begin position="826"/>
        <end position="1039"/>
    </location>
</feature>
<dbReference type="EC" id="2.7.13.3" evidence="2"/>
<dbReference type="CDD" id="cd00082">
    <property type="entry name" value="HisKA"/>
    <property type="match status" value="1"/>
</dbReference>
<dbReference type="eggNOG" id="arCOG02348">
    <property type="taxonomic scope" value="Archaea"/>
</dbReference>
<dbReference type="eggNOG" id="arCOG02330">
    <property type="taxonomic scope" value="Archaea"/>
</dbReference>
<dbReference type="InterPro" id="IPR003661">
    <property type="entry name" value="HisK_dim/P_dom"/>
</dbReference>
<dbReference type="PROSITE" id="PS50112">
    <property type="entry name" value="PAS"/>
    <property type="match status" value="4"/>
</dbReference>
<comment type="catalytic activity">
    <reaction evidence="1">
        <text>ATP + protein L-histidine = ADP + protein N-phospho-L-histidine.</text>
        <dbReference type="EC" id="2.7.13.3"/>
    </reaction>
</comment>
<evidence type="ECO:0000256" key="1">
    <source>
        <dbReference type="ARBA" id="ARBA00000085"/>
    </source>
</evidence>
<dbReference type="eggNOG" id="arCOG07605">
    <property type="taxonomic scope" value="Archaea"/>
</dbReference>
<dbReference type="Pfam" id="PF13426">
    <property type="entry name" value="PAS_9"/>
    <property type="match status" value="1"/>
</dbReference>
<dbReference type="InterPro" id="IPR005467">
    <property type="entry name" value="His_kinase_dom"/>
</dbReference>
<protein>
    <recommendedName>
        <fullName evidence="2">histidine kinase</fullName>
        <ecNumber evidence="2">2.7.13.3</ecNumber>
    </recommendedName>
</protein>
<dbReference type="GO" id="GO:0006355">
    <property type="term" value="P:regulation of DNA-templated transcription"/>
    <property type="evidence" value="ECO:0007669"/>
    <property type="project" value="InterPro"/>
</dbReference>
<dbReference type="Proteomes" id="UP000011602">
    <property type="component" value="Unassembled WGS sequence"/>
</dbReference>
<dbReference type="InterPro" id="IPR052162">
    <property type="entry name" value="Sensor_kinase/Photoreceptor"/>
</dbReference>
<evidence type="ECO:0000256" key="3">
    <source>
        <dbReference type="ARBA" id="ARBA00022553"/>
    </source>
</evidence>
<feature type="region of interest" description="Disordered" evidence="7">
    <location>
        <begin position="118"/>
        <end position="149"/>
    </location>
</feature>
<evidence type="ECO:0000256" key="6">
    <source>
        <dbReference type="SAM" id="Coils"/>
    </source>
</evidence>
<dbReference type="Pfam" id="PF00989">
    <property type="entry name" value="PAS"/>
    <property type="match status" value="1"/>
</dbReference>
<evidence type="ECO:0000256" key="4">
    <source>
        <dbReference type="ARBA" id="ARBA00022679"/>
    </source>
</evidence>
<feature type="domain" description="PAS" evidence="9">
    <location>
        <begin position="6"/>
        <end position="76"/>
    </location>
</feature>
<dbReference type="InterPro" id="IPR004358">
    <property type="entry name" value="Sig_transdc_His_kin-like_C"/>
</dbReference>
<dbReference type="PRINTS" id="PR00344">
    <property type="entry name" value="BCTRLSENSOR"/>
</dbReference>
<dbReference type="Pfam" id="PF08448">
    <property type="entry name" value="PAS_4"/>
    <property type="match status" value="2"/>
</dbReference>
<dbReference type="EMBL" id="AOHZ01000084">
    <property type="protein sequence ID" value="ELY50963.1"/>
    <property type="molecule type" value="Genomic_DNA"/>
</dbReference>
<dbReference type="InterPro" id="IPR013656">
    <property type="entry name" value="PAS_4"/>
</dbReference>
<accession>L9WRM5</accession>
<sequence length="1042" mass="115381">MAEADVRRRSRTLLNTLDDGLYHLDADGIVVGANDALLESVGYAREALLGSHVSALHDGDTVERLEDAARTRPESDDKEAPSALDAGLETADGGRVACTLRIRVVEAADGTTEIVGIVRTDEDREKPAKRDSRDATDGSTRVKREGSDDADGRDVCIVLVDDEGTVAWVDDAVVANAACTRDELLGRDAQSIRELLAERSESDRAFAEAKREDVSTNSGLEWQRRPIESDPYAGGRIDVYRCPHDRTLTPGDGERETEFASLVDAVEEYAIFRLDTDGHVVSWNEGAATIKGYEREEILGEHFSVFYTDDDRDSDVPERNLEIAAERGSLEAEGWRRRADGSQFWATVTITPIREDGTLQGYAKVTREMTDRREREQRLQAERDLSNRILETSPIGIAVIDADGTPVRANDHMAEILGRSHETTTSHILEQVDVYDADGTAVPIDERPAIRALETGEAVTDREYRIETDDDTGDTDRQSRWLSINAAPVTGDDGAVRHVVVAATDVTALKRQAKRLERQRDDLRNELDALLERIDDAFYAVDTDWKLTYANEAVAELAGVSRDELLEMTLWEAFPEFADTDFAALDRQAMATGESLEYEQYYQPADVWLQVSVHPSSTGQSVYLNDITQRKAARNSLQQRAHQQEVIAELGQLALETDDLDELLTETSKRVANALGNEYCCVLDLDSETNQLHVRQGVGWEDGTVGTATVSAAGDSQAGYTLRSPEPVVVEDLPSETRFTASPLLTDHDVHSGISTTIGSAADPWGILETHTTDQRSLTVEDVNFVQSVANILTEAIERRESQQELETTIARLEASNERLERFAYAASHDLQEPIRMVSSYLRLIEKRYENALDEEGTEFLTFAVDGADRMREMVDSLLTYSRVDSRETRLEPVAVDEVLEQVCSDLELRIDETDAVVTVGSLPRVRADESQLRQLFQNVLSNAIAYAGSEPPRIHVSAERDGGNWRLSVEDDGIGIDPEHTDGIFEVFVRAHSRSEHDGTGIGLAICQRIVEHYGGDIWLESAPDEGTTVSFTLPAAPESE</sequence>
<dbReference type="SUPFAM" id="SSF55785">
    <property type="entry name" value="PYP-like sensor domain (PAS domain)"/>
    <property type="match status" value="4"/>
</dbReference>
<feature type="coiled-coil region" evidence="6">
    <location>
        <begin position="499"/>
        <end position="540"/>
    </location>
</feature>
<dbReference type="InterPro" id="IPR036097">
    <property type="entry name" value="HisK_dim/P_sf"/>
</dbReference>
<dbReference type="Pfam" id="PF02518">
    <property type="entry name" value="HATPase_c"/>
    <property type="match status" value="1"/>
</dbReference>
<feature type="domain" description="PAC" evidence="10">
    <location>
        <begin position="330"/>
        <end position="381"/>
    </location>
</feature>
<evidence type="ECO:0000256" key="2">
    <source>
        <dbReference type="ARBA" id="ARBA00012438"/>
    </source>
</evidence>
<evidence type="ECO:0000256" key="7">
    <source>
        <dbReference type="SAM" id="MobiDB-lite"/>
    </source>
</evidence>
<dbReference type="SUPFAM" id="SSF55874">
    <property type="entry name" value="ATPase domain of HSP90 chaperone/DNA topoisomerase II/histidine kinase"/>
    <property type="match status" value="1"/>
</dbReference>
<dbReference type="Gene3D" id="1.10.287.130">
    <property type="match status" value="1"/>
</dbReference>
<dbReference type="SMART" id="SM00091">
    <property type="entry name" value="PAS"/>
    <property type="match status" value="4"/>
</dbReference>
<gene>
    <name evidence="11" type="ORF">C493_18296</name>
</gene>
<evidence type="ECO:0000259" key="9">
    <source>
        <dbReference type="PROSITE" id="PS50112"/>
    </source>
</evidence>
<keyword evidence="3" id="KW-0597">Phosphoprotein</keyword>
<dbReference type="InterPro" id="IPR003018">
    <property type="entry name" value="GAF"/>
</dbReference>
<evidence type="ECO:0000259" key="8">
    <source>
        <dbReference type="PROSITE" id="PS50109"/>
    </source>
</evidence>
<dbReference type="Gene3D" id="3.30.450.20">
    <property type="entry name" value="PAS domain"/>
    <property type="match status" value="4"/>
</dbReference>
<dbReference type="SMART" id="SM00086">
    <property type="entry name" value="PAC"/>
    <property type="match status" value="3"/>
</dbReference>
<feature type="domain" description="PAS" evidence="9">
    <location>
        <begin position="382"/>
        <end position="422"/>
    </location>
</feature>
<comment type="caution">
    <text evidence="11">The sequence shown here is derived from an EMBL/GenBank/DDBJ whole genome shotgun (WGS) entry which is preliminary data.</text>
</comment>
<dbReference type="FunFam" id="3.30.565.10:FF:000006">
    <property type="entry name" value="Sensor histidine kinase WalK"/>
    <property type="match status" value="1"/>
</dbReference>
<dbReference type="SMART" id="SM00388">
    <property type="entry name" value="HisKA"/>
    <property type="match status" value="1"/>
</dbReference>
<dbReference type="SUPFAM" id="SSF55781">
    <property type="entry name" value="GAF domain-like"/>
    <property type="match status" value="1"/>
</dbReference>
<dbReference type="PROSITE" id="PS50113">
    <property type="entry name" value="PAC"/>
    <property type="match status" value="2"/>
</dbReference>
<dbReference type="SMART" id="SM00065">
    <property type="entry name" value="GAF"/>
    <property type="match status" value="1"/>
</dbReference>
<dbReference type="InterPro" id="IPR036890">
    <property type="entry name" value="HATPase_C_sf"/>
</dbReference>
<dbReference type="PANTHER" id="PTHR43304">
    <property type="entry name" value="PHYTOCHROME-LIKE PROTEIN CPH1"/>
    <property type="match status" value="1"/>
</dbReference>
<keyword evidence="6" id="KW-0175">Coiled coil</keyword>
<dbReference type="Gene3D" id="3.30.450.40">
    <property type="match status" value="1"/>
</dbReference>
<dbReference type="InterPro" id="IPR013767">
    <property type="entry name" value="PAS_fold"/>
</dbReference>
<organism evidence="11 12">
    <name type="scientific">Natronolimnohabitans innermongolicus JCM 12255</name>
    <dbReference type="NCBI Taxonomy" id="1227499"/>
    <lineage>
        <taxon>Archaea</taxon>
        <taxon>Methanobacteriati</taxon>
        <taxon>Methanobacteriota</taxon>
        <taxon>Stenosarchaea group</taxon>
        <taxon>Halobacteria</taxon>
        <taxon>Halobacteriales</taxon>
        <taxon>Natrialbaceae</taxon>
        <taxon>Natronolimnohabitans</taxon>
    </lineage>
</organism>
<evidence type="ECO:0000313" key="11">
    <source>
        <dbReference type="EMBL" id="ELY50963.1"/>
    </source>
</evidence>
<feature type="domain" description="PAS" evidence="9">
    <location>
        <begin position="255"/>
        <end position="328"/>
    </location>
</feature>
<dbReference type="InterPro" id="IPR029016">
    <property type="entry name" value="GAF-like_dom_sf"/>
</dbReference>
<dbReference type="InterPro" id="IPR000700">
    <property type="entry name" value="PAS-assoc_C"/>
</dbReference>
<dbReference type="Gene3D" id="3.30.565.10">
    <property type="entry name" value="Histidine kinase-like ATPase, C-terminal domain"/>
    <property type="match status" value="1"/>
</dbReference>
<dbReference type="PANTHER" id="PTHR43304:SF1">
    <property type="entry name" value="PAC DOMAIN-CONTAINING PROTEIN"/>
    <property type="match status" value="1"/>
</dbReference>
<dbReference type="Pfam" id="PF01590">
    <property type="entry name" value="GAF"/>
    <property type="match status" value="1"/>
</dbReference>
<dbReference type="InterPro" id="IPR001610">
    <property type="entry name" value="PAC"/>
</dbReference>
<dbReference type="SUPFAM" id="SSF47384">
    <property type="entry name" value="Homodimeric domain of signal transducing histidine kinase"/>
    <property type="match status" value="1"/>
</dbReference>
<keyword evidence="5 11" id="KW-0418">Kinase</keyword>
<keyword evidence="12" id="KW-1185">Reference proteome</keyword>
<keyword evidence="4" id="KW-0808">Transferase</keyword>